<keyword evidence="13" id="KW-1185">Reference proteome</keyword>
<dbReference type="RefSeq" id="WP_032552619.1">
    <property type="nucleotide sequence ID" value="NZ_JFFR01000027.1"/>
</dbReference>
<dbReference type="InterPro" id="IPR011990">
    <property type="entry name" value="TPR-like_helical_dom_sf"/>
</dbReference>
<evidence type="ECO:0000313" key="12">
    <source>
        <dbReference type="EMBL" id="KDN27261.1"/>
    </source>
</evidence>
<feature type="domain" description="Surface lipoprotein assembly modifier C-terminal" evidence="10">
    <location>
        <begin position="201"/>
        <end position="493"/>
    </location>
</feature>
<keyword evidence="2" id="KW-1134">Transmembrane beta strand</keyword>
<protein>
    <submittedName>
        <fullName evidence="12">Peptide signal</fullName>
    </submittedName>
</protein>
<feature type="domain" description="Surface lipoprotein assembly modifier N-terminal TPR repeats region" evidence="11">
    <location>
        <begin position="77"/>
        <end position="165"/>
    </location>
</feature>
<reference evidence="12 13" key="1">
    <citation type="submission" date="2014-02" db="EMBL/GenBank/DDBJ databases">
        <title>Vibrio fortis Dalian14 Genome Sequencing.</title>
        <authorList>
            <person name="Wang Y."/>
            <person name="Song L."/>
            <person name="Liu G."/>
            <person name="Ding J."/>
        </authorList>
    </citation>
    <scope>NUCLEOTIDE SEQUENCE [LARGE SCALE GENOMIC DNA]</scope>
    <source>
        <strain evidence="12 13">Dalian14</strain>
    </source>
</reference>
<accession>A0A066UIM6</accession>
<evidence type="ECO:0000259" key="10">
    <source>
        <dbReference type="Pfam" id="PF04575"/>
    </source>
</evidence>
<dbReference type="Pfam" id="PF24575">
    <property type="entry name" value="TPR_Slam"/>
    <property type="match status" value="1"/>
</dbReference>
<dbReference type="AlphaFoldDB" id="A0A066UIM6"/>
<evidence type="ECO:0000256" key="6">
    <source>
        <dbReference type="ARBA" id="ARBA00023237"/>
    </source>
</evidence>
<dbReference type="STRING" id="212667.VFDL14_20385"/>
<dbReference type="GO" id="GO:0009279">
    <property type="term" value="C:cell outer membrane"/>
    <property type="evidence" value="ECO:0007669"/>
    <property type="project" value="UniProtKB-SubCell"/>
</dbReference>
<feature type="chain" id="PRO_5001627282" evidence="9">
    <location>
        <begin position="26"/>
        <end position="493"/>
    </location>
</feature>
<evidence type="ECO:0000256" key="4">
    <source>
        <dbReference type="ARBA" id="ARBA00022729"/>
    </source>
</evidence>
<dbReference type="Pfam" id="PF04575">
    <property type="entry name" value="SlipAM"/>
    <property type="match status" value="1"/>
</dbReference>
<keyword evidence="5" id="KW-0472">Membrane</keyword>
<proteinExistence type="inferred from homology"/>
<comment type="similarity">
    <text evidence="7">Belongs to the Slam family.</text>
</comment>
<comment type="caution">
    <text evidence="12">The sequence shown here is derived from an EMBL/GenBank/DDBJ whole genome shotgun (WGS) entry which is preliminary data.</text>
</comment>
<gene>
    <name evidence="12" type="ORF">VFDL14_20385</name>
</gene>
<evidence type="ECO:0000256" key="1">
    <source>
        <dbReference type="ARBA" id="ARBA00004571"/>
    </source>
</evidence>
<evidence type="ECO:0000256" key="5">
    <source>
        <dbReference type="ARBA" id="ARBA00023136"/>
    </source>
</evidence>
<sequence>MNSNTTPLIRCLLLSCVFSSPLSWSQDTDTQFRIEQRDALSAQNKEQAILEEENQREASSPKPAQTGYQIDTNDVSQVAKALHLAVRYRQWVQANQLLEIYRQFEQPDPLLLKYADGAISRAKGYLEHAQLAFEDALALQPNFMPAQLELARVLFESNQNRDALNLFNQIKSKIPSQNPRAAGVIRTIDSFTQALIARDSWNGSVAIGGSFNDNLNSSSESYTCLVTSNTGQCLFDRVTPKKEKAYGIDFEASINKRFSLSRHHGIHLQGLTYGTNYGNNSDYNEHTSRIGFGYSFHDRLNKVSIGPSFELSRYANSSVYFSSGVKLDWLRTTSQNSALKFEFKADYQDYIPSVLSYQTDWQLASYLTYWYQFNHDLLLFGGIDWTGKQNKEQVHAYELYGGKIGLNSDVIPWVDLTLFGSFRHRDYQGFNSILSETRRDKEQNYAISASLKDIKLFGVTPSLVWNHKRIKSNVDWLYTYQQSEITIKFTRRF</sequence>
<name>A0A066UIM6_9VIBR</name>
<dbReference type="EMBL" id="JFFR01000027">
    <property type="protein sequence ID" value="KDN27261.1"/>
    <property type="molecule type" value="Genomic_DNA"/>
</dbReference>
<evidence type="ECO:0000256" key="9">
    <source>
        <dbReference type="SAM" id="SignalP"/>
    </source>
</evidence>
<keyword evidence="6" id="KW-0998">Cell outer membrane</keyword>
<dbReference type="OrthoDB" id="7525402at2"/>
<dbReference type="Gene3D" id="1.25.40.10">
    <property type="entry name" value="Tetratricopeptide repeat domain"/>
    <property type="match status" value="1"/>
</dbReference>
<comment type="subcellular location">
    <subcellularLocation>
        <location evidence="1">Cell outer membrane</location>
        <topology evidence="1">Multi-pass membrane protein</topology>
    </subcellularLocation>
</comment>
<keyword evidence="3" id="KW-0812">Transmembrane</keyword>
<feature type="signal peptide" evidence="9">
    <location>
        <begin position="1"/>
        <end position="25"/>
    </location>
</feature>
<dbReference type="SUPFAM" id="SSF48452">
    <property type="entry name" value="TPR-like"/>
    <property type="match status" value="1"/>
</dbReference>
<dbReference type="InterPro" id="IPR057556">
    <property type="entry name" value="TPR_Slam"/>
</dbReference>
<evidence type="ECO:0000256" key="2">
    <source>
        <dbReference type="ARBA" id="ARBA00022452"/>
    </source>
</evidence>
<evidence type="ECO:0000256" key="8">
    <source>
        <dbReference type="SAM" id="MobiDB-lite"/>
    </source>
</evidence>
<organism evidence="12 13">
    <name type="scientific">Vibrio fortis</name>
    <dbReference type="NCBI Taxonomy" id="212667"/>
    <lineage>
        <taxon>Bacteria</taxon>
        <taxon>Pseudomonadati</taxon>
        <taxon>Pseudomonadota</taxon>
        <taxon>Gammaproteobacteria</taxon>
        <taxon>Vibrionales</taxon>
        <taxon>Vibrionaceae</taxon>
        <taxon>Vibrio</taxon>
    </lineage>
</organism>
<evidence type="ECO:0000259" key="11">
    <source>
        <dbReference type="Pfam" id="PF24575"/>
    </source>
</evidence>
<dbReference type="InterPro" id="IPR007655">
    <property type="entry name" value="Slam_C"/>
</dbReference>
<evidence type="ECO:0000256" key="7">
    <source>
        <dbReference type="ARBA" id="ARBA00023609"/>
    </source>
</evidence>
<feature type="region of interest" description="Disordered" evidence="8">
    <location>
        <begin position="50"/>
        <end position="70"/>
    </location>
</feature>
<keyword evidence="4 9" id="KW-0732">Signal</keyword>
<evidence type="ECO:0000256" key="3">
    <source>
        <dbReference type="ARBA" id="ARBA00022692"/>
    </source>
</evidence>
<evidence type="ECO:0000313" key="13">
    <source>
        <dbReference type="Proteomes" id="UP000027219"/>
    </source>
</evidence>
<dbReference type="Proteomes" id="UP000027219">
    <property type="component" value="Unassembled WGS sequence"/>
</dbReference>